<organism evidence="6 7">
    <name type="scientific">Caenorhabditis tropicalis</name>
    <dbReference type="NCBI Taxonomy" id="1561998"/>
    <lineage>
        <taxon>Eukaryota</taxon>
        <taxon>Metazoa</taxon>
        <taxon>Ecdysozoa</taxon>
        <taxon>Nematoda</taxon>
        <taxon>Chromadorea</taxon>
        <taxon>Rhabditida</taxon>
        <taxon>Rhabditina</taxon>
        <taxon>Rhabditomorpha</taxon>
        <taxon>Rhabditoidea</taxon>
        <taxon>Rhabditidae</taxon>
        <taxon>Peloderinae</taxon>
        <taxon>Caenorhabditis</taxon>
    </lineage>
</organism>
<dbReference type="PROSITE" id="PS50023">
    <property type="entry name" value="LIM_DOMAIN_2"/>
    <property type="match status" value="1"/>
</dbReference>
<dbReference type="GO" id="GO:0046872">
    <property type="term" value="F:metal ion binding"/>
    <property type="evidence" value="ECO:0007669"/>
    <property type="project" value="UniProtKB-KW"/>
</dbReference>
<dbReference type="WBParaSite" id="Csp11.Scaffold629.g13415.t1">
    <property type="protein sequence ID" value="Csp11.Scaffold629.g13415.t1"/>
    <property type="gene ID" value="Csp11.Scaffold629.g13415"/>
</dbReference>
<keyword evidence="2 4" id="KW-0862">Zinc</keyword>
<dbReference type="PROSITE" id="PS00478">
    <property type="entry name" value="LIM_DOMAIN_1"/>
    <property type="match status" value="1"/>
</dbReference>
<dbReference type="InterPro" id="IPR001781">
    <property type="entry name" value="Znf_LIM"/>
</dbReference>
<dbReference type="AlphaFoldDB" id="A0A1I7TZQ8"/>
<evidence type="ECO:0000313" key="7">
    <source>
        <dbReference type="WBParaSite" id="Csp11.Scaffold629.g13415.t1"/>
    </source>
</evidence>
<dbReference type="Gene3D" id="2.10.110.10">
    <property type="entry name" value="Cysteine Rich Protein"/>
    <property type="match status" value="1"/>
</dbReference>
<evidence type="ECO:0000256" key="4">
    <source>
        <dbReference type="PROSITE-ProRule" id="PRU00125"/>
    </source>
</evidence>
<dbReference type="STRING" id="1561998.A0A1I7TZQ8"/>
<reference evidence="7" key="1">
    <citation type="submission" date="2016-11" db="UniProtKB">
        <authorList>
            <consortium name="WormBaseParasite"/>
        </authorList>
    </citation>
    <scope>IDENTIFICATION</scope>
</reference>
<feature type="domain" description="LIM zinc-binding" evidence="5">
    <location>
        <begin position="2"/>
        <end position="62"/>
    </location>
</feature>
<dbReference type="Pfam" id="PF00412">
    <property type="entry name" value="LIM"/>
    <property type="match status" value="1"/>
</dbReference>
<evidence type="ECO:0000256" key="1">
    <source>
        <dbReference type="ARBA" id="ARBA00022723"/>
    </source>
</evidence>
<accession>A0A1I7TZQ8</accession>
<dbReference type="CDD" id="cd08368">
    <property type="entry name" value="LIM"/>
    <property type="match status" value="1"/>
</dbReference>
<evidence type="ECO:0000259" key="5">
    <source>
        <dbReference type="PROSITE" id="PS50023"/>
    </source>
</evidence>
<evidence type="ECO:0000313" key="6">
    <source>
        <dbReference type="Proteomes" id="UP000095282"/>
    </source>
</evidence>
<sequence length="85" mass="10268">MDPCHTCNKDILIEELTFAFDRKWHRSCFRCAFCKEILDYEGPVVESDKVYCELCHDILYKPEYYGYMQMMFDLCSSIWKGTYHL</sequence>
<evidence type="ECO:0000256" key="2">
    <source>
        <dbReference type="ARBA" id="ARBA00022833"/>
    </source>
</evidence>
<dbReference type="Proteomes" id="UP000095282">
    <property type="component" value="Unplaced"/>
</dbReference>
<keyword evidence="1 4" id="KW-0479">Metal-binding</keyword>
<keyword evidence="3 4" id="KW-0440">LIM domain</keyword>
<evidence type="ECO:0000256" key="3">
    <source>
        <dbReference type="ARBA" id="ARBA00023038"/>
    </source>
</evidence>
<proteinExistence type="predicted"/>
<keyword evidence="6" id="KW-1185">Reference proteome</keyword>
<dbReference type="SMART" id="SM00132">
    <property type="entry name" value="LIM"/>
    <property type="match status" value="1"/>
</dbReference>
<name>A0A1I7TZQ8_9PELO</name>
<protein>
    <submittedName>
        <fullName evidence="7">LIM zinc-binding domain-containing protein</fullName>
    </submittedName>
</protein>
<dbReference type="SUPFAM" id="SSF57716">
    <property type="entry name" value="Glucocorticoid receptor-like (DNA-binding domain)"/>
    <property type="match status" value="2"/>
</dbReference>